<dbReference type="EMBL" id="NGAF01000010">
    <property type="protein sequence ID" value="OXR43309.1"/>
    <property type="molecule type" value="Genomic_DNA"/>
</dbReference>
<proteinExistence type="predicted"/>
<dbReference type="GO" id="GO:0016829">
    <property type="term" value="F:lyase activity"/>
    <property type="evidence" value="ECO:0007669"/>
    <property type="project" value="UniProtKB-KW"/>
</dbReference>
<dbReference type="PANTHER" id="PTHR48228:SF5">
    <property type="entry name" value="ALPHA-METHYLACYL-COA RACEMASE"/>
    <property type="match status" value="1"/>
</dbReference>
<keyword evidence="1" id="KW-0456">Lyase</keyword>
<protein>
    <submittedName>
        <fullName evidence="1">CoA-transferase/lyase DddD</fullName>
        <ecNumber evidence="1">2.-.-.-</ecNumber>
    </submittedName>
</protein>
<accession>A0A231H381</accession>
<reference evidence="1 2" key="1">
    <citation type="submission" date="2017-07" db="EMBL/GenBank/DDBJ databases">
        <title>First draft Genome Sequence of Nocardia cerradoensis isolated from human infection.</title>
        <authorList>
            <person name="Carrasco G."/>
        </authorList>
    </citation>
    <scope>NUCLEOTIDE SEQUENCE [LARGE SCALE GENOMIC DNA]</scope>
    <source>
        <strain evidence="1 2">CNM20130759</strain>
    </source>
</reference>
<dbReference type="AlphaFoldDB" id="A0A231H381"/>
<keyword evidence="2" id="KW-1185">Reference proteome</keyword>
<dbReference type="Gene3D" id="3.30.1540.10">
    <property type="entry name" value="formyl-coa transferase, domain 3"/>
    <property type="match status" value="1"/>
</dbReference>
<dbReference type="Gene3D" id="3.40.50.10540">
    <property type="entry name" value="Crotonobetainyl-coa:carnitine coa-transferase, domain 1"/>
    <property type="match status" value="3"/>
</dbReference>
<evidence type="ECO:0000313" key="2">
    <source>
        <dbReference type="Proteomes" id="UP000215506"/>
    </source>
</evidence>
<dbReference type="RefSeq" id="WP_223273608.1">
    <property type="nucleotide sequence ID" value="NZ_NGAF01000010.1"/>
</dbReference>
<dbReference type="SUPFAM" id="SSF89796">
    <property type="entry name" value="CoA-transferase family III (CaiB/BaiF)"/>
    <property type="match status" value="2"/>
</dbReference>
<dbReference type="Proteomes" id="UP000215506">
    <property type="component" value="Unassembled WGS sequence"/>
</dbReference>
<dbReference type="PANTHER" id="PTHR48228">
    <property type="entry name" value="SUCCINYL-COA--D-CITRAMALATE COA-TRANSFERASE"/>
    <property type="match status" value="1"/>
</dbReference>
<dbReference type="InterPro" id="IPR044855">
    <property type="entry name" value="CoA-Trfase_III_dom3_sf"/>
</dbReference>
<name>A0A231H381_9NOCA</name>
<organism evidence="1 2">
    <name type="scientific">Nocardia cerradoensis</name>
    <dbReference type="NCBI Taxonomy" id="85688"/>
    <lineage>
        <taxon>Bacteria</taxon>
        <taxon>Bacillati</taxon>
        <taxon>Actinomycetota</taxon>
        <taxon>Actinomycetes</taxon>
        <taxon>Mycobacteriales</taxon>
        <taxon>Nocardiaceae</taxon>
        <taxon>Nocardia</taxon>
    </lineage>
</organism>
<dbReference type="GO" id="GO:0016740">
    <property type="term" value="F:transferase activity"/>
    <property type="evidence" value="ECO:0007669"/>
    <property type="project" value="UniProtKB-KW"/>
</dbReference>
<evidence type="ECO:0000313" key="1">
    <source>
        <dbReference type="EMBL" id="OXR43309.1"/>
    </source>
</evidence>
<dbReference type="InterPro" id="IPR023606">
    <property type="entry name" value="CoA-Trfase_III_dom_1_sf"/>
</dbReference>
<sequence length="828" mass="88641">MTTGPDQGSSGPLAGLVVIDLSTTLPGAQASQFLADCGADVIMVDPPGGSDLRNLPGWPGLLRGKRSVTLDVRAGEDLATLRALLSTADVVITTMRPASATRIGLTPESLAEKYPRLVWASITGWGSSGPWKDYKGWEGLVMAKTGVMFEKRQLTIRPGPAFVTAPYASFGASQAAVHGILAALIERMSSGRGQAVESNLVTGMGAMDPYNWFYEMVLERYPDAFSPMDVAYDDAGRPQAYLIYALLIAATKDGRWLQFAQTAPRLMQAWLAELDLVKELADPKWTGFPMLPTPELRTEFWEMMLDRVGARTFEEWQQVFETNHDISAEAFRTPEEALDHPQVVAEGRVITVDNPAVGPVRQPSTLIHTEGKPLTVPGPAPLVGQHDDEVRAAVAAPAANRAAAVSNSSEESAAPQELPLHGVTVLEFGTMFAGPYGATLLADLGARVIKVEPIGGDNIRNLVAFPEAGGAKVLQGKESVAVDLTTPDGLELVYQLVRRSDIVLQCFRGAAAERAQIDETTLKAINPDIVYLSTPGYGVEGPYAARPAYAPSIGAATGLSALDGRDAANPPRDRDALRAGARTLHAAGAVPAVQSDGIAALGVASAMLVGLYAKRNGVELSNMVTTMLGTVHQALISYNTSYAGRPEIDVPDAQFYGLGALYRMYQAADGWVFLAAPLSSEWEALVKALSPYADLASDSRFSTVQDRHTNDAALADVLADVFAGKEKQQWEDELTALDVGCVAILERNSESALQSDPFFEAGYSVEAISPIFDEHRRLAPLTRFSRSRTKADAGCTVGQHTRPVLREIGIGEERIDELVELGIIACDN</sequence>
<dbReference type="InterPro" id="IPR050509">
    <property type="entry name" value="CoA-transferase_III"/>
</dbReference>
<comment type="caution">
    <text evidence="1">The sequence shown here is derived from an EMBL/GenBank/DDBJ whole genome shotgun (WGS) entry which is preliminary data.</text>
</comment>
<keyword evidence="1" id="KW-0808">Transferase</keyword>
<dbReference type="InterPro" id="IPR003673">
    <property type="entry name" value="CoA-Trfase_fam_III"/>
</dbReference>
<dbReference type="EC" id="2.-.-.-" evidence="1"/>
<dbReference type="Pfam" id="PF02515">
    <property type="entry name" value="CoA_transf_3"/>
    <property type="match status" value="2"/>
</dbReference>
<gene>
    <name evidence="1" type="primary">dddD_2</name>
    <name evidence="1" type="ORF">B7C42_04731</name>
</gene>